<reference evidence="2 3" key="1">
    <citation type="submission" date="2019-12" db="EMBL/GenBank/DDBJ databases">
        <title>Genomic-based taxomic classification of the family Erythrobacteraceae.</title>
        <authorList>
            <person name="Xu L."/>
        </authorList>
    </citation>
    <scope>NUCLEOTIDE SEQUENCE [LARGE SCALE GENOMIC DNA]</scope>
    <source>
        <strain evidence="2 3">JCM 17802</strain>
    </source>
</reference>
<evidence type="ECO:0000313" key="2">
    <source>
        <dbReference type="EMBL" id="MXO56504.1"/>
    </source>
</evidence>
<protein>
    <submittedName>
        <fullName evidence="2">Uncharacterized protein</fullName>
    </submittedName>
</protein>
<evidence type="ECO:0000313" key="3">
    <source>
        <dbReference type="Proteomes" id="UP000468943"/>
    </source>
</evidence>
<accession>A0A6I4SLF9</accession>
<name>A0A6I4SLF9_9SPHN</name>
<organism evidence="2 3">
    <name type="scientific">Pontixanthobacter gangjinensis</name>
    <dbReference type="NCBI Taxonomy" id="1028742"/>
    <lineage>
        <taxon>Bacteria</taxon>
        <taxon>Pseudomonadati</taxon>
        <taxon>Pseudomonadota</taxon>
        <taxon>Alphaproteobacteria</taxon>
        <taxon>Sphingomonadales</taxon>
        <taxon>Erythrobacteraceae</taxon>
        <taxon>Pontixanthobacter</taxon>
    </lineage>
</organism>
<sequence length="75" mass="7935">MNLVLSVLVLACFGLLLGAFALWRRGGPIKQVLMMVLLAVIAVVNVAIWTVPDAEGEAPLGKIQEIEKSDGSSDS</sequence>
<proteinExistence type="predicted"/>
<keyword evidence="1" id="KW-0472">Membrane</keyword>
<dbReference type="AlphaFoldDB" id="A0A6I4SLF9"/>
<keyword evidence="1" id="KW-1133">Transmembrane helix</keyword>
<evidence type="ECO:0000256" key="1">
    <source>
        <dbReference type="SAM" id="Phobius"/>
    </source>
</evidence>
<gene>
    <name evidence="2" type="ORF">GRI36_06380</name>
</gene>
<dbReference type="EMBL" id="WTYS01000001">
    <property type="protein sequence ID" value="MXO56504.1"/>
    <property type="molecule type" value="Genomic_DNA"/>
</dbReference>
<feature type="transmembrane region" description="Helical" evidence="1">
    <location>
        <begin position="31"/>
        <end position="51"/>
    </location>
</feature>
<keyword evidence="1" id="KW-0812">Transmembrane</keyword>
<dbReference type="Proteomes" id="UP000468943">
    <property type="component" value="Unassembled WGS sequence"/>
</dbReference>
<keyword evidence="3" id="KW-1185">Reference proteome</keyword>
<comment type="caution">
    <text evidence="2">The sequence shown here is derived from an EMBL/GenBank/DDBJ whole genome shotgun (WGS) entry which is preliminary data.</text>
</comment>